<feature type="domain" description="RWP-RK" evidence="5">
    <location>
        <begin position="46"/>
        <end position="82"/>
    </location>
</feature>
<evidence type="ECO:0000256" key="4">
    <source>
        <dbReference type="ARBA" id="ARBA00023242"/>
    </source>
</evidence>
<keyword evidence="4" id="KW-0539">Nucleus</keyword>
<dbReference type="GO" id="GO:0003677">
    <property type="term" value="F:DNA binding"/>
    <property type="evidence" value="ECO:0007669"/>
    <property type="project" value="UniProtKB-KW"/>
</dbReference>
<reference evidence="6 7" key="1">
    <citation type="submission" date="2024-03" db="EMBL/GenBank/DDBJ databases">
        <title>The Acrasis kona genome and developmental transcriptomes reveal deep origins of eukaryotic multicellular pathways.</title>
        <authorList>
            <person name="Sheikh S."/>
            <person name="Fu C.-J."/>
            <person name="Brown M.W."/>
            <person name="Baldauf S.L."/>
        </authorList>
    </citation>
    <scope>NUCLEOTIDE SEQUENCE [LARGE SCALE GENOMIC DNA]</scope>
    <source>
        <strain evidence="6 7">ATCC MYA-3509</strain>
    </source>
</reference>
<keyword evidence="3" id="KW-0804">Transcription</keyword>
<evidence type="ECO:0000313" key="6">
    <source>
        <dbReference type="EMBL" id="KAL0489375.1"/>
    </source>
</evidence>
<keyword evidence="2" id="KW-0238">DNA-binding</keyword>
<dbReference type="Proteomes" id="UP001431209">
    <property type="component" value="Unassembled WGS sequence"/>
</dbReference>
<proteinExistence type="predicted"/>
<evidence type="ECO:0000256" key="1">
    <source>
        <dbReference type="ARBA" id="ARBA00023015"/>
    </source>
</evidence>
<evidence type="ECO:0000256" key="2">
    <source>
        <dbReference type="ARBA" id="ARBA00023125"/>
    </source>
</evidence>
<keyword evidence="1" id="KW-0805">Transcription regulation</keyword>
<name>A0AAW2ZKR1_9EUKA</name>
<dbReference type="EMBL" id="JAOPGA020001551">
    <property type="protein sequence ID" value="KAL0489375.1"/>
    <property type="molecule type" value="Genomic_DNA"/>
</dbReference>
<dbReference type="InterPro" id="IPR003035">
    <property type="entry name" value="RWP-RK_dom"/>
</dbReference>
<evidence type="ECO:0000256" key="3">
    <source>
        <dbReference type="ARBA" id="ARBA00023163"/>
    </source>
</evidence>
<evidence type="ECO:0000259" key="5">
    <source>
        <dbReference type="Pfam" id="PF02042"/>
    </source>
</evidence>
<accession>A0AAW2ZKR1</accession>
<keyword evidence="7" id="KW-1185">Reference proteome</keyword>
<dbReference type="AlphaFoldDB" id="A0AAW2ZKR1"/>
<sequence length="132" mass="15108">MKQTLNNKSDTVWYGQEYKSYVGNAYKTDTKGQKRTAKKLLSSIKIIQSMNITQTDAANMLGVSVSTLKRRYYKLGLGRWPANRGTHHSKHNNTSIHTTLQTIINQHNVDEKYIDDKTEALLAQVFSNKNFN</sequence>
<evidence type="ECO:0000313" key="7">
    <source>
        <dbReference type="Proteomes" id="UP001431209"/>
    </source>
</evidence>
<gene>
    <name evidence="6" type="ORF">AKO1_010699</name>
</gene>
<comment type="caution">
    <text evidence="6">The sequence shown here is derived from an EMBL/GenBank/DDBJ whole genome shotgun (WGS) entry which is preliminary data.</text>
</comment>
<protein>
    <recommendedName>
        <fullName evidence="5">RWP-RK domain-containing protein</fullName>
    </recommendedName>
</protein>
<dbReference type="Pfam" id="PF02042">
    <property type="entry name" value="RWP-RK"/>
    <property type="match status" value="1"/>
</dbReference>
<organism evidence="6 7">
    <name type="scientific">Acrasis kona</name>
    <dbReference type="NCBI Taxonomy" id="1008807"/>
    <lineage>
        <taxon>Eukaryota</taxon>
        <taxon>Discoba</taxon>
        <taxon>Heterolobosea</taxon>
        <taxon>Tetramitia</taxon>
        <taxon>Eutetramitia</taxon>
        <taxon>Acrasidae</taxon>
        <taxon>Acrasis</taxon>
    </lineage>
</organism>